<feature type="domain" description="F-box" evidence="16">
    <location>
        <begin position="150"/>
        <end position="196"/>
    </location>
</feature>
<dbReference type="EMBL" id="CAJPEX010000360">
    <property type="protein sequence ID" value="CAG0915271.1"/>
    <property type="molecule type" value="Genomic_DNA"/>
</dbReference>
<dbReference type="Pfam" id="PF13499">
    <property type="entry name" value="EF-hand_7"/>
    <property type="match status" value="1"/>
</dbReference>
<evidence type="ECO:0000256" key="13">
    <source>
        <dbReference type="ARBA" id="ARBA00037722"/>
    </source>
</evidence>
<comment type="subcellular location">
    <subcellularLocation>
        <location evidence="2">Cytoplasm</location>
    </subcellularLocation>
    <subcellularLocation>
        <location evidence="1">Nucleus</location>
    </subcellularLocation>
</comment>
<dbReference type="Gene3D" id="1.20.1280.50">
    <property type="match status" value="1"/>
</dbReference>
<dbReference type="SUPFAM" id="SSF47473">
    <property type="entry name" value="EF-hand"/>
    <property type="match status" value="1"/>
</dbReference>
<dbReference type="PROSITE" id="PS52002">
    <property type="entry name" value="SM"/>
    <property type="match status" value="1"/>
</dbReference>
<dbReference type="InterPro" id="IPR032675">
    <property type="entry name" value="LRR_dom_sf"/>
</dbReference>
<proteinExistence type="inferred from homology"/>
<dbReference type="GO" id="GO:0005509">
    <property type="term" value="F:calcium ion binding"/>
    <property type="evidence" value="ECO:0007669"/>
    <property type="project" value="InterPro"/>
</dbReference>
<dbReference type="PROSITE" id="PS50181">
    <property type="entry name" value="FBOX"/>
    <property type="match status" value="1"/>
</dbReference>
<evidence type="ECO:0000256" key="10">
    <source>
        <dbReference type="ARBA" id="ARBA00023242"/>
    </source>
</evidence>
<dbReference type="InterPro" id="IPR011992">
    <property type="entry name" value="EF-hand-dom_pair"/>
</dbReference>
<evidence type="ECO:0000313" key="20">
    <source>
        <dbReference type="Proteomes" id="UP000678499"/>
    </source>
</evidence>
<feature type="domain" description="Sm" evidence="18">
    <location>
        <begin position="480"/>
        <end position="553"/>
    </location>
</feature>
<evidence type="ECO:0000259" key="17">
    <source>
        <dbReference type="PROSITE" id="PS50222"/>
    </source>
</evidence>
<dbReference type="Gene3D" id="2.30.30.100">
    <property type="match status" value="1"/>
</dbReference>
<dbReference type="InterPro" id="IPR001810">
    <property type="entry name" value="F-box_dom"/>
</dbReference>
<dbReference type="InterPro" id="IPR034102">
    <property type="entry name" value="Sm_D1"/>
</dbReference>
<dbReference type="GO" id="GO:0016460">
    <property type="term" value="C:myosin II complex"/>
    <property type="evidence" value="ECO:0007669"/>
    <property type="project" value="TreeGrafter"/>
</dbReference>
<evidence type="ECO:0000259" key="18">
    <source>
        <dbReference type="PROSITE" id="PS52002"/>
    </source>
</evidence>
<dbReference type="CDD" id="cd01724">
    <property type="entry name" value="Sm_D1"/>
    <property type="match status" value="1"/>
</dbReference>
<evidence type="ECO:0000256" key="5">
    <source>
        <dbReference type="ARBA" id="ARBA00022664"/>
    </source>
</evidence>
<feature type="compositionally biased region" description="Gly residues" evidence="15">
    <location>
        <begin position="588"/>
        <end position="613"/>
    </location>
</feature>
<dbReference type="GO" id="GO:0003723">
    <property type="term" value="F:RNA binding"/>
    <property type="evidence" value="ECO:0007669"/>
    <property type="project" value="InterPro"/>
</dbReference>
<dbReference type="Pfam" id="PF12937">
    <property type="entry name" value="F-box-like"/>
    <property type="match status" value="1"/>
</dbReference>
<dbReference type="InterPro" id="IPR001163">
    <property type="entry name" value="Sm_dom_euk/arc"/>
</dbReference>
<evidence type="ECO:0000256" key="1">
    <source>
        <dbReference type="ARBA" id="ARBA00004123"/>
    </source>
</evidence>
<dbReference type="InterPro" id="IPR018247">
    <property type="entry name" value="EF_Hand_1_Ca_BS"/>
</dbReference>
<accession>A0A7R9BGX9</accession>
<dbReference type="InterPro" id="IPR002048">
    <property type="entry name" value="EF_hand_dom"/>
</dbReference>
<dbReference type="GO" id="GO:0000387">
    <property type="term" value="P:spliceosomal snRNP assembly"/>
    <property type="evidence" value="ECO:0007669"/>
    <property type="project" value="InterPro"/>
</dbReference>
<evidence type="ECO:0000313" key="19">
    <source>
        <dbReference type="EMBL" id="CAD7275119.1"/>
    </source>
</evidence>
<dbReference type="OrthoDB" id="9626941at2759"/>
<dbReference type="AlphaFoldDB" id="A0A7R9BGX9"/>
<name>A0A7R9BGX9_9CRUS</name>
<keyword evidence="11" id="KW-0687">Ribonucleoprotein</keyword>
<evidence type="ECO:0000256" key="14">
    <source>
        <dbReference type="ARBA" id="ARBA00073888"/>
    </source>
</evidence>
<evidence type="ECO:0000256" key="8">
    <source>
        <dbReference type="ARBA" id="ARBA00022837"/>
    </source>
</evidence>
<keyword evidence="5" id="KW-0507">mRNA processing</keyword>
<dbReference type="InterPro" id="IPR036047">
    <property type="entry name" value="F-box-like_dom_sf"/>
</dbReference>
<dbReference type="FunFam" id="2.30.30.100:FF:000016">
    <property type="entry name" value="Small nuclear ribonucleoprotein Sm D1"/>
    <property type="match status" value="1"/>
</dbReference>
<dbReference type="PANTHER" id="PTHR23048:SF49">
    <property type="entry name" value="FI08416P-RELATED"/>
    <property type="match status" value="1"/>
</dbReference>
<feature type="compositionally biased region" description="Low complexity" evidence="15">
    <location>
        <begin position="577"/>
        <end position="586"/>
    </location>
</feature>
<dbReference type="Pfam" id="PF01423">
    <property type="entry name" value="LSM"/>
    <property type="match status" value="1"/>
</dbReference>
<evidence type="ECO:0000259" key="16">
    <source>
        <dbReference type="PROSITE" id="PS50181"/>
    </source>
</evidence>
<organism evidence="19">
    <name type="scientific">Notodromas monacha</name>
    <dbReference type="NCBI Taxonomy" id="399045"/>
    <lineage>
        <taxon>Eukaryota</taxon>
        <taxon>Metazoa</taxon>
        <taxon>Ecdysozoa</taxon>
        <taxon>Arthropoda</taxon>
        <taxon>Crustacea</taxon>
        <taxon>Oligostraca</taxon>
        <taxon>Ostracoda</taxon>
        <taxon>Podocopa</taxon>
        <taxon>Podocopida</taxon>
        <taxon>Cypridocopina</taxon>
        <taxon>Cypridoidea</taxon>
        <taxon>Cyprididae</taxon>
        <taxon>Notodromas</taxon>
    </lineage>
</organism>
<dbReference type="Proteomes" id="UP000678499">
    <property type="component" value="Unassembled WGS sequence"/>
</dbReference>
<evidence type="ECO:0000256" key="7">
    <source>
        <dbReference type="ARBA" id="ARBA00022737"/>
    </source>
</evidence>
<dbReference type="CDD" id="cd00051">
    <property type="entry name" value="EFh"/>
    <property type="match status" value="1"/>
</dbReference>
<dbReference type="GO" id="GO:0005681">
    <property type="term" value="C:spliceosomal complex"/>
    <property type="evidence" value="ECO:0007669"/>
    <property type="project" value="UniProtKB-KW"/>
</dbReference>
<keyword evidence="6" id="KW-0747">Spliceosome</keyword>
<protein>
    <recommendedName>
        <fullName evidence="14">Probable small nuclear ribonucleoprotein Sm D1</fullName>
    </recommendedName>
    <alternativeName>
        <fullName evidence="12">snRNP core protein D1</fullName>
    </alternativeName>
</protein>
<feature type="region of interest" description="Disordered" evidence="15">
    <location>
        <begin position="577"/>
        <end position="622"/>
    </location>
</feature>
<comment type="similarity">
    <text evidence="3">Belongs to the snRNP core protein family.</text>
</comment>
<dbReference type="InterPro" id="IPR050230">
    <property type="entry name" value="CALM/Myosin/TropC-like"/>
</dbReference>
<dbReference type="GO" id="GO:0032036">
    <property type="term" value="F:myosin heavy chain binding"/>
    <property type="evidence" value="ECO:0007669"/>
    <property type="project" value="TreeGrafter"/>
</dbReference>
<evidence type="ECO:0000256" key="9">
    <source>
        <dbReference type="ARBA" id="ARBA00023187"/>
    </source>
</evidence>
<evidence type="ECO:0000256" key="12">
    <source>
        <dbReference type="ARBA" id="ARBA00033121"/>
    </source>
</evidence>
<keyword evidence="4" id="KW-0963">Cytoplasm</keyword>
<keyword evidence="9" id="KW-0508">mRNA splicing</keyword>
<evidence type="ECO:0000256" key="3">
    <source>
        <dbReference type="ARBA" id="ARBA00008146"/>
    </source>
</evidence>
<dbReference type="FunFam" id="1.10.238.10:FF:000003">
    <property type="entry name" value="Calmodulin A"/>
    <property type="match status" value="1"/>
</dbReference>
<evidence type="ECO:0000256" key="4">
    <source>
        <dbReference type="ARBA" id="ARBA00022490"/>
    </source>
</evidence>
<feature type="domain" description="EF-hand" evidence="17">
    <location>
        <begin position="81"/>
        <end position="116"/>
    </location>
</feature>
<dbReference type="Gene3D" id="1.10.238.10">
    <property type="entry name" value="EF-hand"/>
    <property type="match status" value="2"/>
</dbReference>
<keyword evidence="10" id="KW-0539">Nucleus</keyword>
<dbReference type="SUPFAM" id="SSF50182">
    <property type="entry name" value="Sm-like ribonucleoproteins"/>
    <property type="match status" value="1"/>
</dbReference>
<reference evidence="19" key="1">
    <citation type="submission" date="2020-11" db="EMBL/GenBank/DDBJ databases">
        <authorList>
            <person name="Tran Van P."/>
        </authorList>
    </citation>
    <scope>NUCLEOTIDE SEQUENCE</scope>
</reference>
<evidence type="ECO:0000256" key="11">
    <source>
        <dbReference type="ARBA" id="ARBA00023274"/>
    </source>
</evidence>
<feature type="domain" description="EF-hand" evidence="17">
    <location>
        <begin position="8"/>
        <end position="43"/>
    </location>
</feature>
<dbReference type="GO" id="GO:0005737">
    <property type="term" value="C:cytoplasm"/>
    <property type="evidence" value="ECO:0007669"/>
    <property type="project" value="UniProtKB-SubCell"/>
</dbReference>
<dbReference type="SMART" id="SM00054">
    <property type="entry name" value="EFh"/>
    <property type="match status" value="2"/>
</dbReference>
<dbReference type="EMBL" id="OA882397">
    <property type="protein sequence ID" value="CAD7275119.1"/>
    <property type="molecule type" value="Genomic_DNA"/>
</dbReference>
<dbReference type="InterPro" id="IPR010920">
    <property type="entry name" value="LSM_dom_sf"/>
</dbReference>
<dbReference type="InterPro" id="IPR047575">
    <property type="entry name" value="Sm"/>
</dbReference>
<dbReference type="SUPFAM" id="SSF81383">
    <property type="entry name" value="F-box domain"/>
    <property type="match status" value="1"/>
</dbReference>
<keyword evidence="7" id="KW-0677">Repeat</keyword>
<dbReference type="Gene3D" id="3.80.10.10">
    <property type="entry name" value="Ribonuclease Inhibitor"/>
    <property type="match status" value="2"/>
</dbReference>
<evidence type="ECO:0000256" key="2">
    <source>
        <dbReference type="ARBA" id="ARBA00004496"/>
    </source>
</evidence>
<evidence type="ECO:0000256" key="6">
    <source>
        <dbReference type="ARBA" id="ARBA00022728"/>
    </source>
</evidence>
<dbReference type="SUPFAM" id="SSF52047">
    <property type="entry name" value="RNI-like"/>
    <property type="match status" value="1"/>
</dbReference>
<keyword evidence="20" id="KW-1185">Reference proteome</keyword>
<sequence length="622" mass="68678">MVAGYTEDQLADFQEAFQLFDNRGDGKIFVNQVGDVLRAMGQNPTESDVKKLTNQHRPEDRISFEVFLPILQAIGKNRSTESAEDFIEGLRHFDKDGNGFISSAELRHLLTTLGEKLTDEEVEQLLAGHEDGQGNIHYEEFTMIAIREESCYFDCLPEDVILEIFGYLSAVDLYRVSFINERIARIAHDRTLWRHVIVDDPVPLRTLHAIFDNVSNIRELVVTGYLQKFAGKPKSATEVLSASLLSKFAKNNPDVGRITLKDCPVRSESTALSILPNRNLKYLSIVRCISLDKKPWFSADFNFDQLVVLVLDGNNWLTSHSLLRICKLPQLKALSVRGCRCFGSVMLYASATERMATWSLEYLDVSNTKITSTVLNLLLHERLASRIRFLYAENCTELSHRLLENLYSLKNLDMLSLAGSEKVHVEAILNRLGAMNLLRRMTEVNLTGCPLGVSEASALLQYVDHRKVLIGGAMVPTEKPDLKSLFKLSSETVTIELKNGTQVSGTIVGVDVSMNTHLKSVKMTLKNASEPVVLETLSVRGNNIRYIILPDSLPLETLLIDDVPKSKKKAAAAAARGARGAAARGARGARGGGGGGGGGPRGRGGPRGGGRGMTRGRGRGWR</sequence>
<dbReference type="SMART" id="SM00651">
    <property type="entry name" value="Sm"/>
    <property type="match status" value="1"/>
</dbReference>
<keyword evidence="8" id="KW-0106">Calcium</keyword>
<gene>
    <name evidence="19" type="ORF">NMOB1V02_LOCUS2922</name>
</gene>
<dbReference type="PANTHER" id="PTHR23048">
    <property type="entry name" value="MYOSIN LIGHT CHAIN 1, 3"/>
    <property type="match status" value="1"/>
</dbReference>
<evidence type="ECO:0000256" key="15">
    <source>
        <dbReference type="SAM" id="MobiDB-lite"/>
    </source>
</evidence>
<comment type="function">
    <text evidence="13">Troponin is the central regulatory protein of striated muscle contraction. Tn consists of three components: Tn-I which is the inhibitor of actomyosin ATPase, Tn-T which contains the binding site for tropomyosin and Tn-C. The binding of calcium to Tn-C abolishes the inhibitory action of Tn on actin filaments.</text>
</comment>
<dbReference type="PROSITE" id="PS50222">
    <property type="entry name" value="EF_HAND_2"/>
    <property type="match status" value="2"/>
</dbReference>
<dbReference type="PROSITE" id="PS00018">
    <property type="entry name" value="EF_HAND_1"/>
    <property type="match status" value="1"/>
</dbReference>